<accession>A0ABP0BL60</accession>
<feature type="region of interest" description="Disordered" evidence="1">
    <location>
        <begin position="366"/>
        <end position="386"/>
    </location>
</feature>
<feature type="compositionally biased region" description="Basic residues" evidence="1">
    <location>
        <begin position="366"/>
        <end position="381"/>
    </location>
</feature>
<dbReference type="Proteomes" id="UP001642482">
    <property type="component" value="Unassembled WGS sequence"/>
</dbReference>
<protein>
    <submittedName>
        <fullName evidence="2">Uncharacterized protein</fullName>
    </submittedName>
</protein>
<evidence type="ECO:0000313" key="3">
    <source>
        <dbReference type="Proteomes" id="UP001642482"/>
    </source>
</evidence>
<reference evidence="2 3" key="1">
    <citation type="submission" date="2024-01" db="EMBL/GenBank/DDBJ databases">
        <authorList>
            <person name="Allen C."/>
            <person name="Tagirdzhanova G."/>
        </authorList>
    </citation>
    <scope>NUCLEOTIDE SEQUENCE [LARGE SCALE GENOMIC DNA]</scope>
</reference>
<evidence type="ECO:0000313" key="2">
    <source>
        <dbReference type="EMBL" id="CAK7220186.1"/>
    </source>
</evidence>
<dbReference type="EMBL" id="CAWUHD010000034">
    <property type="protein sequence ID" value="CAK7220186.1"/>
    <property type="molecule type" value="Genomic_DNA"/>
</dbReference>
<name>A0ABP0BL60_9PEZI</name>
<feature type="region of interest" description="Disordered" evidence="1">
    <location>
        <begin position="570"/>
        <end position="609"/>
    </location>
</feature>
<comment type="caution">
    <text evidence="2">The sequence shown here is derived from an EMBL/GenBank/DDBJ whole genome shotgun (WGS) entry which is preliminary data.</text>
</comment>
<organism evidence="2 3">
    <name type="scientific">Sporothrix eucalyptigena</name>
    <dbReference type="NCBI Taxonomy" id="1812306"/>
    <lineage>
        <taxon>Eukaryota</taxon>
        <taxon>Fungi</taxon>
        <taxon>Dikarya</taxon>
        <taxon>Ascomycota</taxon>
        <taxon>Pezizomycotina</taxon>
        <taxon>Sordariomycetes</taxon>
        <taxon>Sordariomycetidae</taxon>
        <taxon>Ophiostomatales</taxon>
        <taxon>Ophiostomataceae</taxon>
        <taxon>Sporothrix</taxon>
    </lineage>
</organism>
<feature type="region of interest" description="Disordered" evidence="1">
    <location>
        <begin position="1"/>
        <end position="23"/>
    </location>
</feature>
<feature type="compositionally biased region" description="Basic and acidic residues" evidence="1">
    <location>
        <begin position="570"/>
        <end position="579"/>
    </location>
</feature>
<gene>
    <name evidence="2" type="ORF">SEUCBS140593_004147</name>
</gene>
<proteinExistence type="predicted"/>
<sequence>MAAPRQARQTIRDNGPENLPATVSKGLTRAVAISKPTTSGPQMAKNHETLNLQMSLWPTFPQAMLPEIRDPGRPNYHDGVPGPYRGRRSGGLRRSERKLNILDHVEEKDQEDRLCKAKEEAEEHGEWRKMWDNILHLGHAVAQADQDDTPTYNKTTRSTKAGKKIATARKALDDEDCSECPMVLRMPHMPAPLPPCLQCALAGVCCSLTVRPYAKGFYNDRASTRPPRPAPTKIDPESTAAKYAEAVALMDEKPSDWVLATSGLPWKLQCLKERLLEEAIDRGSIDSPFLPQPPAQCVRCARSGENACLQQSRDLTNKAALAGASQTPVAWFASSGPPPLSLLPQHHISLIDQILYDARDQMHRVNLKKQQKHRPGTRMRSQKQSLTDPHPVLEAIFCRDPKALAASQIASKAQDLLAKIGQRHASTSSRFSQRRLRNAKKDLSTPGYLKGLSLNSEQQRPQDLVHVGPATKLEVSRLLPRRTWMNAYAGHGVAVAAASVVSSIGSIKKVCFAKIPRKPVPSKTNYQDVPPPLPPWFVDDPAAPADIEVPAPRRYYWQDHFLNLDEDRVAAQTQRDKPGIKRKPLPSSYAPPPPKPKPVAGESKFETKEERQARIAKMAATLDQKLRERRRVSTKVRAALQTHPSQQRRSNEESLCVADLINTISTLEPGQAHQLASLLAAPIGAIHIEDGEVQERYLEPLFF</sequence>
<evidence type="ECO:0000256" key="1">
    <source>
        <dbReference type="SAM" id="MobiDB-lite"/>
    </source>
</evidence>
<keyword evidence="3" id="KW-1185">Reference proteome</keyword>
<feature type="region of interest" description="Disordered" evidence="1">
    <location>
        <begin position="69"/>
        <end position="92"/>
    </location>
</feature>